<dbReference type="Gene3D" id="3.60.10.10">
    <property type="entry name" value="Endonuclease/exonuclease/phosphatase"/>
    <property type="match status" value="1"/>
</dbReference>
<comment type="caution">
    <text evidence="2">The sequence shown here is derived from an EMBL/GenBank/DDBJ whole genome shotgun (WGS) entry which is preliminary data.</text>
</comment>
<reference evidence="2 3" key="1">
    <citation type="submission" date="2017-11" db="EMBL/GenBank/DDBJ databases">
        <title>Sequencing the genomes of 1000 actinobacteria strains.</title>
        <authorList>
            <person name="Klenk H.-P."/>
        </authorList>
    </citation>
    <scope>NUCLEOTIDE SEQUENCE [LARGE SCALE GENOMIC DNA]</scope>
    <source>
        <strain evidence="2 3">DSM 44104</strain>
    </source>
</reference>
<dbReference type="GO" id="GO:0004519">
    <property type="term" value="F:endonuclease activity"/>
    <property type="evidence" value="ECO:0007669"/>
    <property type="project" value="UniProtKB-KW"/>
</dbReference>
<dbReference type="AlphaFoldDB" id="A0AA44URF4"/>
<feature type="domain" description="Endonuclease/exonuclease/phosphatase" evidence="1">
    <location>
        <begin position="95"/>
        <end position="298"/>
    </location>
</feature>
<dbReference type="Proteomes" id="UP000232453">
    <property type="component" value="Unassembled WGS sequence"/>
</dbReference>
<dbReference type="SUPFAM" id="SSF56219">
    <property type="entry name" value="DNase I-like"/>
    <property type="match status" value="1"/>
</dbReference>
<name>A0AA44URF4_PSEA5</name>
<dbReference type="Pfam" id="PF03372">
    <property type="entry name" value="Exo_endo_phos"/>
    <property type="match status" value="1"/>
</dbReference>
<dbReference type="InterPro" id="IPR036691">
    <property type="entry name" value="Endo/exonu/phosph_ase_sf"/>
</dbReference>
<sequence>MSVIVDRALRTAVTVLPRRWRTDRRSALVGLTALRPHLGVAGLGVAGLLRLTGLRRTATAVGLAGAAAAAPALRRVLPRPDGPLPEGPELTVLVANVLLGRADTGALAATVTRERPDVVVLPEAGVAYLDRLLPLLGGYRGWSSVPPGVPDQRGTVVLVAPRAGEVDVRPGQGMRLPYLEVTGGLLGARTLYAVHTSAPTNPRWTELWTGELALIGEWTRTRPAPVVAGDLNAVVDHRRLRDASGDCVDATDGTGRGLVGTFPSSLPRWAGIRIDHVLVPRGSVTRRHVVLETPGSDHRAVLVTVRLPGTQGPAR</sequence>
<protein>
    <submittedName>
        <fullName evidence="2">Endonuclease/exonuclease/phosphatase (EEP) superfamily protein YafD</fullName>
    </submittedName>
</protein>
<gene>
    <name evidence="2" type="ORF">ATL51_3879</name>
</gene>
<keyword evidence="2" id="KW-0255">Endonuclease</keyword>
<keyword evidence="2" id="KW-0540">Nuclease</keyword>
<dbReference type="EMBL" id="PHUJ01000003">
    <property type="protein sequence ID" value="PKB32159.1"/>
    <property type="molecule type" value="Genomic_DNA"/>
</dbReference>
<evidence type="ECO:0000313" key="3">
    <source>
        <dbReference type="Proteomes" id="UP000232453"/>
    </source>
</evidence>
<evidence type="ECO:0000313" key="2">
    <source>
        <dbReference type="EMBL" id="PKB32159.1"/>
    </source>
</evidence>
<accession>A0AA44URF4</accession>
<organism evidence="2 3">
    <name type="scientific">Pseudonocardia alni</name>
    <name type="common">Amycolata alni</name>
    <dbReference type="NCBI Taxonomy" id="33907"/>
    <lineage>
        <taxon>Bacteria</taxon>
        <taxon>Bacillati</taxon>
        <taxon>Actinomycetota</taxon>
        <taxon>Actinomycetes</taxon>
        <taxon>Pseudonocardiales</taxon>
        <taxon>Pseudonocardiaceae</taxon>
        <taxon>Pseudonocardia</taxon>
    </lineage>
</organism>
<keyword evidence="2" id="KW-0378">Hydrolase</keyword>
<dbReference type="InterPro" id="IPR005135">
    <property type="entry name" value="Endo/exonuclease/phosphatase"/>
</dbReference>
<evidence type="ECO:0000259" key="1">
    <source>
        <dbReference type="Pfam" id="PF03372"/>
    </source>
</evidence>
<proteinExistence type="predicted"/>